<reference evidence="2 3" key="1">
    <citation type="submission" date="2021-06" db="EMBL/GenBank/DDBJ databases">
        <title>Caerostris darwini draft genome.</title>
        <authorList>
            <person name="Kono N."/>
            <person name="Arakawa K."/>
        </authorList>
    </citation>
    <scope>NUCLEOTIDE SEQUENCE [LARGE SCALE GENOMIC DNA]</scope>
</reference>
<dbReference type="Proteomes" id="UP001054837">
    <property type="component" value="Unassembled WGS sequence"/>
</dbReference>
<sequence length="592" mass="69914">MAELCAKKGTECIVNWKIENFSYCVENKGQYLESLSFVYRTQWKLRMNPYQWNGTNDFFESYIACYLFCDDNANVIVDFDLSVISAYGSQHFLKKYRKINFGQSRQFGCKTFLVRKALWKAKDFLLPEDVLTIRCHMWCPSQVVPKFTSHFSLNTTIGILQWFFISHFENFSSWRREWDYMMHNKGVFRVYGKVLKPTKRSPSDYPIQISIRPCLPFLVDKIKFKYTISVLIPELNLRFRGEKFLYRLTPLFLPIITLTKQHVMKFHKDSVFLTFQFTHSMHSRDRINQTCYAELFDPSRSITTHDAYDSMNTDLHRLFTEKTFSDLTLRTEQESFQAHKTILCARKNNRVNIFQSRSNRFDILQSRSNRFDILQSRSNRFDILQSRSNRFDILQSRSNRFDILQSRSNRVNIFQSRSNRFDILQSRSNRFDILQSRSNRFDILQSRSNRFDILQSRSNRFDILQSRSNRFDILQSRSNRFDILQSRSNRFDILQSRSIELTSSNQDPIDLTSCNQDPIDLTSCNQDPIDLTSCNQDPIDLTSCNQDPIDLTSCNQDPIDLTSCNQDPIDLTSCNQDPIDLTSCNKNPIDKI</sequence>
<dbReference type="InterPro" id="IPR002083">
    <property type="entry name" value="MATH/TRAF_dom"/>
</dbReference>
<dbReference type="SUPFAM" id="SSF54695">
    <property type="entry name" value="POZ domain"/>
    <property type="match status" value="1"/>
</dbReference>
<comment type="caution">
    <text evidence="2">The sequence shown here is derived from an EMBL/GenBank/DDBJ whole genome shotgun (WGS) entry which is preliminary data.</text>
</comment>
<dbReference type="InterPro" id="IPR000210">
    <property type="entry name" value="BTB/POZ_dom"/>
</dbReference>
<feature type="domain" description="MATH" evidence="1">
    <location>
        <begin position="11"/>
        <end position="137"/>
    </location>
</feature>
<proteinExistence type="predicted"/>
<dbReference type="InterPro" id="IPR008974">
    <property type="entry name" value="TRAF-like"/>
</dbReference>
<dbReference type="SUPFAM" id="SSF49599">
    <property type="entry name" value="TRAF domain-like"/>
    <property type="match status" value="1"/>
</dbReference>
<dbReference type="Pfam" id="PF00651">
    <property type="entry name" value="BTB"/>
    <property type="match status" value="1"/>
</dbReference>
<evidence type="ECO:0000313" key="2">
    <source>
        <dbReference type="EMBL" id="GIX76763.1"/>
    </source>
</evidence>
<evidence type="ECO:0000313" key="3">
    <source>
        <dbReference type="Proteomes" id="UP001054837"/>
    </source>
</evidence>
<name>A0AAV4MWU7_9ARAC</name>
<dbReference type="Gene3D" id="2.60.210.10">
    <property type="entry name" value="Apoptosis, Tumor Necrosis Factor Receptor Associated Protein 2, Chain A"/>
    <property type="match status" value="1"/>
</dbReference>
<dbReference type="SUPFAM" id="SSF141571">
    <property type="entry name" value="Pentapeptide repeat-like"/>
    <property type="match status" value="1"/>
</dbReference>
<evidence type="ECO:0000259" key="1">
    <source>
        <dbReference type="PROSITE" id="PS50144"/>
    </source>
</evidence>
<protein>
    <recommendedName>
        <fullName evidence="1">MATH domain-containing protein</fullName>
    </recommendedName>
</protein>
<dbReference type="PROSITE" id="PS50144">
    <property type="entry name" value="MATH"/>
    <property type="match status" value="1"/>
</dbReference>
<dbReference type="Gene3D" id="2.160.20.80">
    <property type="entry name" value="E3 ubiquitin-protein ligase SopA"/>
    <property type="match status" value="1"/>
</dbReference>
<dbReference type="InterPro" id="IPR011333">
    <property type="entry name" value="SKP1/BTB/POZ_sf"/>
</dbReference>
<dbReference type="Gene3D" id="3.30.710.10">
    <property type="entry name" value="Potassium Channel Kv1.1, Chain A"/>
    <property type="match status" value="1"/>
</dbReference>
<gene>
    <name evidence="2" type="ORF">CDAR_20901</name>
</gene>
<dbReference type="AlphaFoldDB" id="A0AAV4MWU7"/>
<dbReference type="EMBL" id="BPLQ01000966">
    <property type="protein sequence ID" value="GIX76763.1"/>
    <property type="molecule type" value="Genomic_DNA"/>
</dbReference>
<keyword evidence="3" id="KW-1185">Reference proteome</keyword>
<organism evidence="2 3">
    <name type="scientific">Caerostris darwini</name>
    <dbReference type="NCBI Taxonomy" id="1538125"/>
    <lineage>
        <taxon>Eukaryota</taxon>
        <taxon>Metazoa</taxon>
        <taxon>Ecdysozoa</taxon>
        <taxon>Arthropoda</taxon>
        <taxon>Chelicerata</taxon>
        <taxon>Arachnida</taxon>
        <taxon>Araneae</taxon>
        <taxon>Araneomorphae</taxon>
        <taxon>Entelegynae</taxon>
        <taxon>Araneoidea</taxon>
        <taxon>Araneidae</taxon>
        <taxon>Caerostris</taxon>
    </lineage>
</organism>
<accession>A0AAV4MWU7</accession>